<dbReference type="OrthoDB" id="9770388at2"/>
<gene>
    <name evidence="3" type="ORF">DTL42_16925</name>
</gene>
<protein>
    <submittedName>
        <fullName evidence="3">S58 family peptidase</fullName>
    </submittedName>
</protein>
<dbReference type="InterPro" id="IPR016117">
    <property type="entry name" value="ArgJ-like_dom_sf"/>
</dbReference>
<evidence type="ECO:0000313" key="3">
    <source>
        <dbReference type="EMBL" id="RCS44609.1"/>
    </source>
</evidence>
<dbReference type="AlphaFoldDB" id="A0A368KQQ0"/>
<evidence type="ECO:0000256" key="1">
    <source>
        <dbReference type="ARBA" id="ARBA00007068"/>
    </source>
</evidence>
<accession>A0A368KQQ0</accession>
<dbReference type="PANTHER" id="PTHR36512">
    <property type="entry name" value="D-AMINOPEPTIDASE"/>
    <property type="match status" value="1"/>
</dbReference>
<evidence type="ECO:0000313" key="4">
    <source>
        <dbReference type="Proteomes" id="UP000253562"/>
    </source>
</evidence>
<evidence type="ECO:0000256" key="2">
    <source>
        <dbReference type="SAM" id="SignalP"/>
    </source>
</evidence>
<dbReference type="SUPFAM" id="SSF56266">
    <property type="entry name" value="DmpA/ArgJ-like"/>
    <property type="match status" value="1"/>
</dbReference>
<comment type="caution">
    <text evidence="3">The sequence shown here is derived from an EMBL/GenBank/DDBJ whole genome shotgun (WGS) entry which is preliminary data.</text>
</comment>
<proteinExistence type="inferred from homology"/>
<reference evidence="3 4" key="1">
    <citation type="submission" date="2018-07" db="EMBL/GenBank/DDBJ databases">
        <title>Comparative genomes isolates from brazilian mangrove.</title>
        <authorList>
            <person name="De Araujo J.E."/>
            <person name="Taketani R.G."/>
            <person name="Silva M.C.P."/>
            <person name="Lourenco M.V."/>
            <person name="Oliveira V.M."/>
            <person name="Andreote F.D."/>
        </authorList>
    </citation>
    <scope>NUCLEOTIDE SEQUENCE [LARGE SCALE GENOMIC DNA]</scope>
    <source>
        <strain evidence="3 4">HEX PRIS-MGV</strain>
    </source>
</reference>
<dbReference type="PANTHER" id="PTHR36512:SF3">
    <property type="entry name" value="BLR5678 PROTEIN"/>
    <property type="match status" value="1"/>
</dbReference>
<comment type="similarity">
    <text evidence="1">Belongs to the peptidase S58 family.</text>
</comment>
<feature type="signal peptide" evidence="2">
    <location>
        <begin position="1"/>
        <end position="22"/>
    </location>
</feature>
<dbReference type="Proteomes" id="UP000253562">
    <property type="component" value="Unassembled WGS sequence"/>
</dbReference>
<dbReference type="GO" id="GO:0004177">
    <property type="term" value="F:aminopeptidase activity"/>
    <property type="evidence" value="ECO:0007669"/>
    <property type="project" value="TreeGrafter"/>
</dbReference>
<dbReference type="EMBL" id="QPEX01000034">
    <property type="protein sequence ID" value="RCS44609.1"/>
    <property type="molecule type" value="Genomic_DNA"/>
</dbReference>
<dbReference type="Gene3D" id="3.60.70.12">
    <property type="entry name" value="L-amino peptidase D-ALA esterase/amidase"/>
    <property type="match status" value="1"/>
</dbReference>
<name>A0A368KQQ0_9BACT</name>
<keyword evidence="2" id="KW-0732">Signal</keyword>
<dbReference type="InterPro" id="IPR005321">
    <property type="entry name" value="Peptidase_S58_DmpA"/>
</dbReference>
<organism evidence="3 4">
    <name type="scientific">Bremerella cremea</name>
    <dbReference type="NCBI Taxonomy" id="1031537"/>
    <lineage>
        <taxon>Bacteria</taxon>
        <taxon>Pseudomonadati</taxon>
        <taxon>Planctomycetota</taxon>
        <taxon>Planctomycetia</taxon>
        <taxon>Pirellulales</taxon>
        <taxon>Pirellulaceae</taxon>
        <taxon>Bremerella</taxon>
    </lineage>
</organism>
<dbReference type="CDD" id="cd02253">
    <property type="entry name" value="DmpA"/>
    <property type="match status" value="1"/>
</dbReference>
<dbReference type="Pfam" id="PF03576">
    <property type="entry name" value="Peptidase_S58"/>
    <property type="match status" value="1"/>
</dbReference>
<dbReference type="RefSeq" id="WP_114370104.1">
    <property type="nucleotide sequence ID" value="NZ_QPEX01000034.1"/>
</dbReference>
<feature type="chain" id="PRO_5016562381" evidence="2">
    <location>
        <begin position="23"/>
        <end position="391"/>
    </location>
</feature>
<sequence>MVLRVCFLLLGMMTSLSHVVSAAEPPSRPRGRDLGVAPGVFAPGPFNAVTDVAGVQVGQVTLIEGDNIRTGVTAIIPHEGNLFQQKTPAAVFIGNAFGKLAGSTQVEELGNLETPIILTNTLSVGTAVDSVVKWTLAQPGNENVRSVNALVGETNDGGLNDIRGQHVRTAHVMQAIESATSGQVAEGNVGAGTGCIAFGWKGGIGTSSRVLPQQYGGYTVGVLVQANFGGVLQVDGIPLGKVMGKHAFADKPQPSPPAPLKPGDGSCMIVVATDAPLDARNLKRLAARALFGLARTGSSYTNGSGDFAIAFSTHPDLRVAYGEEEVQTQPTLPNDAVSPLFQAALESTEEAVYNALLKANTMQGRDARTVEALPLEPLRTLLQKREQMLAE</sequence>